<keyword evidence="2" id="KW-1185">Reference proteome</keyword>
<comment type="caution">
    <text evidence="1">The sequence shown here is derived from an EMBL/GenBank/DDBJ whole genome shotgun (WGS) entry which is preliminary data.</text>
</comment>
<feature type="non-terminal residue" evidence="1">
    <location>
        <position position="1"/>
    </location>
</feature>
<accession>A0A6G0VTF1</accession>
<dbReference type="InterPro" id="IPR005312">
    <property type="entry name" value="DUF1759"/>
</dbReference>
<dbReference type="Proteomes" id="UP000478052">
    <property type="component" value="Unassembled WGS sequence"/>
</dbReference>
<dbReference type="Pfam" id="PF03564">
    <property type="entry name" value="DUF1759"/>
    <property type="match status" value="1"/>
</dbReference>
<sequence>EGAADCIKNIETTSNNYQSAWNNLITLYNNKKLLVQTHVKAICDLPAIKNKSSASLQQFSDVLHSHLSALKALGQRPDDWGPDWEIKTPRDEVPKVIELLDFLDSRFHILEAVESAKHMNKTSNIVNDNKNTNRKNKFNKNSVSVGVKWGF</sequence>
<dbReference type="EMBL" id="VUJU01012134">
    <property type="protein sequence ID" value="KAF0708604.1"/>
    <property type="molecule type" value="Genomic_DNA"/>
</dbReference>
<proteinExistence type="predicted"/>
<evidence type="ECO:0000313" key="2">
    <source>
        <dbReference type="Proteomes" id="UP000478052"/>
    </source>
</evidence>
<dbReference type="AlphaFoldDB" id="A0A6G0VTF1"/>
<reference evidence="1 2" key="1">
    <citation type="submission" date="2019-08" db="EMBL/GenBank/DDBJ databases">
        <title>Whole genome of Aphis craccivora.</title>
        <authorList>
            <person name="Voronova N.V."/>
            <person name="Shulinski R.S."/>
            <person name="Bandarenka Y.V."/>
            <person name="Zhorov D.G."/>
            <person name="Warner D."/>
        </authorList>
    </citation>
    <scope>NUCLEOTIDE SEQUENCE [LARGE SCALE GENOMIC DNA]</scope>
    <source>
        <strain evidence="1">180601</strain>
        <tissue evidence="1">Whole Body</tissue>
    </source>
</reference>
<organism evidence="1 2">
    <name type="scientific">Aphis craccivora</name>
    <name type="common">Cowpea aphid</name>
    <dbReference type="NCBI Taxonomy" id="307492"/>
    <lineage>
        <taxon>Eukaryota</taxon>
        <taxon>Metazoa</taxon>
        <taxon>Ecdysozoa</taxon>
        <taxon>Arthropoda</taxon>
        <taxon>Hexapoda</taxon>
        <taxon>Insecta</taxon>
        <taxon>Pterygota</taxon>
        <taxon>Neoptera</taxon>
        <taxon>Paraneoptera</taxon>
        <taxon>Hemiptera</taxon>
        <taxon>Sternorrhyncha</taxon>
        <taxon>Aphidomorpha</taxon>
        <taxon>Aphidoidea</taxon>
        <taxon>Aphididae</taxon>
        <taxon>Aphidini</taxon>
        <taxon>Aphis</taxon>
        <taxon>Aphis</taxon>
    </lineage>
</organism>
<gene>
    <name evidence="1" type="ORF">FWK35_00035401</name>
</gene>
<protein>
    <submittedName>
        <fullName evidence="1">Dimer Tnp hAT domain-containing protein</fullName>
    </submittedName>
</protein>
<name>A0A6G0VTF1_APHCR</name>
<feature type="non-terminal residue" evidence="1">
    <location>
        <position position="151"/>
    </location>
</feature>
<dbReference type="OrthoDB" id="6627819at2759"/>
<evidence type="ECO:0000313" key="1">
    <source>
        <dbReference type="EMBL" id="KAF0708604.1"/>
    </source>
</evidence>